<gene>
    <name evidence="2" type="ORF">FIV42_16510</name>
</gene>
<accession>A0A4Y6PVC6</accession>
<evidence type="ECO:0000256" key="1">
    <source>
        <dbReference type="SAM" id="MobiDB-lite"/>
    </source>
</evidence>
<reference evidence="2 3" key="1">
    <citation type="submission" date="2019-06" db="EMBL/GenBank/DDBJ databases">
        <title>Persicimonas caeni gen. nov., sp. nov., a predatory bacterium isolated from solar saltern.</title>
        <authorList>
            <person name="Wang S."/>
        </authorList>
    </citation>
    <scope>NUCLEOTIDE SEQUENCE [LARGE SCALE GENOMIC DNA]</scope>
    <source>
        <strain evidence="2 3">YN101</strain>
    </source>
</reference>
<evidence type="ECO:0000313" key="2">
    <source>
        <dbReference type="EMBL" id="QDG52282.1"/>
    </source>
</evidence>
<proteinExistence type="predicted"/>
<protein>
    <submittedName>
        <fullName evidence="2">Uncharacterized protein</fullName>
    </submittedName>
</protein>
<dbReference type="OrthoDB" id="9979326at2"/>
<accession>A0A5B8Y710</accession>
<dbReference type="Proteomes" id="UP000315995">
    <property type="component" value="Chromosome"/>
</dbReference>
<keyword evidence="3" id="KW-1185">Reference proteome</keyword>
<dbReference type="RefSeq" id="WP_141198754.1">
    <property type="nucleotide sequence ID" value="NZ_CP041186.1"/>
</dbReference>
<organism evidence="2 3">
    <name type="scientific">Persicimonas caeni</name>
    <dbReference type="NCBI Taxonomy" id="2292766"/>
    <lineage>
        <taxon>Bacteria</taxon>
        <taxon>Deltaproteobacteria</taxon>
        <taxon>Bradymonadales</taxon>
        <taxon>Bradymonadaceae</taxon>
        <taxon>Persicimonas</taxon>
    </lineage>
</organism>
<sequence length="248" mass="28059">MIETALDYNGSISGSPDGSTAAERYPSDDLKRYRYHTGATLRPLAPDEPCPVLFRDIGFEAMVTFLRGELTRLAGPLTPVTYMRTADYEEPYTDYEQIGRLVFLRPLAVQPWHSGVDTVFVSRATRMIDPSLIGFVPGDVALEDAGRMLADARDTSDLRDAFGGTSYETQRRHELARLEALCEEFWAAEEKALPLRKMLQGGDYEKSMRARELMARHDIDENDLCAAWHHVPRERRDRLVAALEECSL</sequence>
<name>A0A4Y6PVC6_PERCE</name>
<evidence type="ECO:0000313" key="3">
    <source>
        <dbReference type="Proteomes" id="UP000315995"/>
    </source>
</evidence>
<feature type="region of interest" description="Disordered" evidence="1">
    <location>
        <begin position="1"/>
        <end position="24"/>
    </location>
</feature>
<dbReference type="AlphaFoldDB" id="A0A4Y6PVC6"/>
<dbReference type="EMBL" id="CP041186">
    <property type="protein sequence ID" value="QDG52282.1"/>
    <property type="molecule type" value="Genomic_DNA"/>
</dbReference>